<feature type="region of interest" description="Disordered" evidence="1">
    <location>
        <begin position="234"/>
        <end position="255"/>
    </location>
</feature>
<evidence type="ECO:0000313" key="3">
    <source>
        <dbReference type="Proteomes" id="UP000276128"/>
    </source>
</evidence>
<dbReference type="RefSeq" id="WP_126142270.1">
    <property type="nucleotide sequence ID" value="NZ_RXHU01000045.1"/>
</dbReference>
<dbReference type="EMBL" id="RXHU01000045">
    <property type="protein sequence ID" value="RTE08611.1"/>
    <property type="molecule type" value="Genomic_DNA"/>
</dbReference>
<evidence type="ECO:0000256" key="1">
    <source>
        <dbReference type="SAM" id="MobiDB-lite"/>
    </source>
</evidence>
<evidence type="ECO:0000313" key="2">
    <source>
        <dbReference type="EMBL" id="RTE08611.1"/>
    </source>
</evidence>
<comment type="caution">
    <text evidence="2">The sequence shown here is derived from an EMBL/GenBank/DDBJ whole genome shotgun (WGS) entry which is preliminary data.</text>
</comment>
<organism evidence="2 3">
    <name type="scientific">Paenibacillus whitsoniae</name>
    <dbReference type="NCBI Taxonomy" id="2496558"/>
    <lineage>
        <taxon>Bacteria</taxon>
        <taxon>Bacillati</taxon>
        <taxon>Bacillota</taxon>
        <taxon>Bacilli</taxon>
        <taxon>Bacillales</taxon>
        <taxon>Paenibacillaceae</taxon>
        <taxon>Paenibacillus</taxon>
    </lineage>
</organism>
<reference evidence="2 3" key="1">
    <citation type="submission" date="2018-12" db="EMBL/GenBank/DDBJ databases">
        <title>Bacillus ochoae sp. nov., Paenibacillus whitsoniae sp. nov., Paenibacillus spiritus sp. nov. Isolated from the Mars Exploration Rover during spacecraft assembly.</title>
        <authorList>
            <person name="Seuylemezian A."/>
            <person name="Vaishampayan P."/>
        </authorList>
    </citation>
    <scope>NUCLEOTIDE SEQUENCE [LARGE SCALE GENOMIC DNA]</scope>
    <source>
        <strain evidence="2 3">MER 54</strain>
    </source>
</reference>
<feature type="region of interest" description="Disordered" evidence="1">
    <location>
        <begin position="268"/>
        <end position="386"/>
    </location>
</feature>
<feature type="compositionally biased region" description="Low complexity" evidence="1">
    <location>
        <begin position="273"/>
        <end position="300"/>
    </location>
</feature>
<sequence length="631" mass="65692">MSSMNISGLIRSLVGDLTAADSKTLELKVGQIVKGVVLQLLSDQEAMLNIGGVQVRAKLETPLKQGDVTLLQVQPESNGGQILLKPLMNSNVQISEDSLGDLLQDFEVKDNLSTRNMVQTMQKESVPVTKENVRAFEQVMQAVPEGESKDAWLEAAVLAAKKNLPVTPATVAALKQVISGPPAGQVLDQLEQQASALIEAQPDHPDAEIAKQVVVVLKELRTASAAVERQSARALSEGADVGAAPPPAAQEADGGAPLLRTRGSVEAAPVPQAPHGSSAPAGGAAGVPPAASPAGEAVPAAPTPPQEGAPAASAKPAAEPQAALAQRAAAPEPAPSRSAEPQAQGEPREAGSPEAASPPAKREAAAPAEARGQAPHTQPADPPEGNWISRLLKAVGVEHESHLAAKLDDRLTSRLPDKNGVDLNANALINPASDQPNEAVKPAAAETLKSLLLQLTASDDTPAPLKEAAQHALGQITGQQLMLTNDKTAMFTQMTLFIPFVNGSGEQSAAIHIQSRKGSRGQVDANNCRLLFDLQMKAMGNTLVDVAVVNKIVSLTIHNDHPAIGALMETSKKEISEALNRVGYQFISLKCSPYPKPVAAEAAPGDGDLTGRADLRSLYQPLTYKGVDVRA</sequence>
<feature type="compositionally biased region" description="Low complexity" evidence="1">
    <location>
        <begin position="352"/>
        <end position="375"/>
    </location>
</feature>
<keyword evidence="3" id="KW-1185">Reference proteome</keyword>
<dbReference type="AlphaFoldDB" id="A0A3S0C901"/>
<dbReference type="OrthoDB" id="2351076at2"/>
<proteinExistence type="predicted"/>
<dbReference type="Proteomes" id="UP000276128">
    <property type="component" value="Unassembled WGS sequence"/>
</dbReference>
<feature type="compositionally biased region" description="Low complexity" evidence="1">
    <location>
        <begin position="309"/>
        <end position="345"/>
    </location>
</feature>
<name>A0A3S0C901_9BACL</name>
<gene>
    <name evidence="2" type="ORF">EJQ19_16115</name>
</gene>
<evidence type="ECO:0008006" key="4">
    <source>
        <dbReference type="Google" id="ProtNLM"/>
    </source>
</evidence>
<accession>A0A3S0C901</accession>
<protein>
    <recommendedName>
        <fullName evidence="4">Flagellar hook-length control protein FliK</fullName>
    </recommendedName>
</protein>